<dbReference type="InterPro" id="IPR029047">
    <property type="entry name" value="HSP70_peptide-bd_sf"/>
</dbReference>
<dbReference type="InterPro" id="IPR043129">
    <property type="entry name" value="ATPase_NBD"/>
</dbReference>
<dbReference type="AlphaFoldDB" id="A0A146K2B1"/>
<reference evidence="5" key="1">
    <citation type="submission" date="2015-07" db="EMBL/GenBank/DDBJ databases">
        <title>Adaptation to a free-living lifestyle via gene acquisitions in the diplomonad Trepomonas sp. PC1.</title>
        <authorList>
            <person name="Xu F."/>
            <person name="Jerlstrom-Hultqvist J."/>
            <person name="Kolisko M."/>
            <person name="Simpson A.G.B."/>
            <person name="Roger A.J."/>
            <person name="Svard S.G."/>
            <person name="Andersson J.O."/>
        </authorList>
    </citation>
    <scope>NUCLEOTIDE SEQUENCE</scope>
    <source>
        <strain evidence="5">PC1</strain>
    </source>
</reference>
<accession>A0A146K2B1</accession>
<dbReference type="Pfam" id="PF00012">
    <property type="entry name" value="HSP70"/>
    <property type="match status" value="1"/>
</dbReference>
<evidence type="ECO:0000313" key="5">
    <source>
        <dbReference type="EMBL" id="JAP90857.1"/>
    </source>
</evidence>
<dbReference type="Gene3D" id="3.90.640.10">
    <property type="entry name" value="Actin, Chain A, domain 4"/>
    <property type="match status" value="1"/>
</dbReference>
<comment type="similarity">
    <text evidence="1 4">Belongs to the heat shock protein 70 family.</text>
</comment>
<evidence type="ECO:0000256" key="1">
    <source>
        <dbReference type="ARBA" id="ARBA00007381"/>
    </source>
</evidence>
<dbReference type="InterPro" id="IPR013126">
    <property type="entry name" value="Hsp_70_fam"/>
</dbReference>
<dbReference type="Gene3D" id="2.60.34.10">
    <property type="entry name" value="Substrate Binding Domain Of DNAk, Chain A, domain 1"/>
    <property type="match status" value="1"/>
</dbReference>
<keyword evidence="5" id="KW-0346">Stress response</keyword>
<keyword evidence="3 4" id="KW-0067">ATP-binding</keyword>
<dbReference type="PROSITE" id="PS00329">
    <property type="entry name" value="HSP70_2"/>
    <property type="match status" value="1"/>
</dbReference>
<organism evidence="5">
    <name type="scientific">Trepomonas sp. PC1</name>
    <dbReference type="NCBI Taxonomy" id="1076344"/>
    <lineage>
        <taxon>Eukaryota</taxon>
        <taxon>Metamonada</taxon>
        <taxon>Diplomonadida</taxon>
        <taxon>Hexamitidae</taxon>
        <taxon>Hexamitinae</taxon>
        <taxon>Trepomonas</taxon>
    </lineage>
</organism>
<sequence length="570" mass="64825">LGTSNSSVGVYYNDSVYIIKNDIGSTLTPSFIAFTDDQKALIGDAARSQQFQNVTNTVFGVKRIIGRKFTEQEVQEDLKYFPYTIISDQDNNCVVEVMQNGQKRQYSPVQLSALLLEQLKQTAQDFLKQEITQAVITVPAYFNDAQRRATQEAAQIAKLNVLRIINEPTAACISFAYRNKQKLDFVMVYDLGGGTFDCSIVKVTDQAFDVIATQGNSHLGGEDVDNKLLNYFQQEIKKKTGQDVFMNYKAGRRLKAACEAAKKLLSDQHQIQLEIENLFDGVDYVLQLSRAKLEELIEPLIKQTLLHCDRCLADSKLSKQQLDVVLIGGQTKTPRVAYLVQEWLGKDLLKCKIPDEAVAFGATLQAQSLFNSNFKKFQLNDVCPLSLGIETSSHQMSVLIPRNSQIPCQKRQVFTTFAENQKSVTIKIYEGEKRLCKENHFLNQFELQLELNPRQRIEILYEIDVDGILTVTAKDEKHEKSISINSKSIGRLEKAVAGQSPSQFSLIRQFEQSLLQLYNEILEGAQENKQLIQAEINKQLEWVQQNLNSDDKVVQEQWNWFNNIKNQMMQ</sequence>
<gene>
    <name evidence="5" type="ORF">TPC1_17719</name>
</gene>
<dbReference type="SUPFAM" id="SSF53067">
    <property type="entry name" value="Actin-like ATPase domain"/>
    <property type="match status" value="2"/>
</dbReference>
<dbReference type="Gene3D" id="3.30.420.40">
    <property type="match status" value="2"/>
</dbReference>
<dbReference type="GO" id="GO:0140662">
    <property type="term" value="F:ATP-dependent protein folding chaperone"/>
    <property type="evidence" value="ECO:0007669"/>
    <property type="project" value="InterPro"/>
</dbReference>
<feature type="non-terminal residue" evidence="5">
    <location>
        <position position="1"/>
    </location>
</feature>
<dbReference type="SUPFAM" id="SSF100920">
    <property type="entry name" value="Heat shock protein 70kD (HSP70), peptide-binding domain"/>
    <property type="match status" value="1"/>
</dbReference>
<dbReference type="PANTHER" id="PTHR19375">
    <property type="entry name" value="HEAT SHOCK PROTEIN 70KDA"/>
    <property type="match status" value="1"/>
</dbReference>
<dbReference type="CDD" id="cd24028">
    <property type="entry name" value="ASKHA_NBD_HSP70_HSPA1-like"/>
    <property type="match status" value="1"/>
</dbReference>
<dbReference type="GO" id="GO:0005524">
    <property type="term" value="F:ATP binding"/>
    <property type="evidence" value="ECO:0007669"/>
    <property type="project" value="UniProtKB-KW"/>
</dbReference>
<dbReference type="EMBL" id="GDID01005749">
    <property type="protein sequence ID" value="JAP90857.1"/>
    <property type="molecule type" value="Transcribed_RNA"/>
</dbReference>
<dbReference type="PRINTS" id="PR00301">
    <property type="entry name" value="HEATSHOCK70"/>
</dbReference>
<name>A0A146K2B1_9EUKA</name>
<evidence type="ECO:0000256" key="3">
    <source>
        <dbReference type="ARBA" id="ARBA00022840"/>
    </source>
</evidence>
<dbReference type="FunFam" id="3.30.30.30:FF:000003">
    <property type="entry name" value="Heat shock protein 9"/>
    <property type="match status" value="1"/>
</dbReference>
<evidence type="ECO:0000256" key="2">
    <source>
        <dbReference type="ARBA" id="ARBA00022741"/>
    </source>
</evidence>
<dbReference type="InterPro" id="IPR018181">
    <property type="entry name" value="Heat_shock_70_CS"/>
</dbReference>
<keyword evidence="2 4" id="KW-0547">Nucleotide-binding</keyword>
<dbReference type="FunFam" id="3.90.640.10:FF:000010">
    <property type="entry name" value="heat shock 70 kDa protein 14"/>
    <property type="match status" value="1"/>
</dbReference>
<proteinExistence type="inferred from homology"/>
<protein>
    <submittedName>
        <fullName evidence="5">Heat shock protein 70</fullName>
    </submittedName>
</protein>
<evidence type="ECO:0000256" key="4">
    <source>
        <dbReference type="RuleBase" id="RU003322"/>
    </source>
</evidence>